<dbReference type="InterPro" id="IPR011990">
    <property type="entry name" value="TPR-like_helical_dom_sf"/>
</dbReference>
<dbReference type="PANTHER" id="PTHR47691:SF3">
    <property type="entry name" value="HTH-TYPE TRANSCRIPTIONAL REGULATOR RV0890C-RELATED"/>
    <property type="match status" value="1"/>
</dbReference>
<reference evidence="4 5" key="1">
    <citation type="submission" date="2019-03" db="EMBL/GenBank/DDBJ databases">
        <title>Draft genome sequences of novel Actinobacteria.</title>
        <authorList>
            <person name="Sahin N."/>
            <person name="Ay H."/>
            <person name="Saygin H."/>
        </authorList>
    </citation>
    <scope>NUCLEOTIDE SEQUENCE [LARGE SCALE GENOMIC DNA]</scope>
    <source>
        <strain evidence="4 5">7K502</strain>
    </source>
</reference>
<dbReference type="PROSITE" id="PS50005">
    <property type="entry name" value="TPR"/>
    <property type="match status" value="1"/>
</dbReference>
<protein>
    <submittedName>
        <fullName evidence="4">Tetratricopeptide repeat protein</fullName>
    </submittedName>
</protein>
<proteinExistence type="predicted"/>
<evidence type="ECO:0000259" key="3">
    <source>
        <dbReference type="Pfam" id="PF00931"/>
    </source>
</evidence>
<evidence type="ECO:0000313" key="5">
    <source>
        <dbReference type="Proteomes" id="UP000294947"/>
    </source>
</evidence>
<dbReference type="InterPro" id="IPR002182">
    <property type="entry name" value="NB-ARC"/>
</dbReference>
<dbReference type="PRINTS" id="PR00364">
    <property type="entry name" value="DISEASERSIST"/>
</dbReference>
<evidence type="ECO:0000256" key="2">
    <source>
        <dbReference type="SAM" id="MobiDB-lite"/>
    </source>
</evidence>
<feature type="repeat" description="TPR" evidence="1">
    <location>
        <begin position="545"/>
        <end position="578"/>
    </location>
</feature>
<dbReference type="Pfam" id="PF00931">
    <property type="entry name" value="NB-ARC"/>
    <property type="match status" value="1"/>
</dbReference>
<dbReference type="AlphaFoldDB" id="A0A4R4XZR3"/>
<accession>A0A4R4XZR3</accession>
<dbReference type="RefSeq" id="WP_132494033.1">
    <property type="nucleotide sequence ID" value="NZ_SMKW01000099.1"/>
</dbReference>
<dbReference type="EMBL" id="SMKW01000099">
    <property type="protein sequence ID" value="TDD37183.1"/>
    <property type="molecule type" value="Genomic_DNA"/>
</dbReference>
<dbReference type="Gene3D" id="3.40.50.300">
    <property type="entry name" value="P-loop containing nucleotide triphosphate hydrolases"/>
    <property type="match status" value="1"/>
</dbReference>
<evidence type="ECO:0000313" key="4">
    <source>
        <dbReference type="EMBL" id="TDD37183.1"/>
    </source>
</evidence>
<dbReference type="SMART" id="SM00028">
    <property type="entry name" value="TPR"/>
    <property type="match status" value="4"/>
</dbReference>
<dbReference type="PANTHER" id="PTHR47691">
    <property type="entry name" value="REGULATOR-RELATED"/>
    <property type="match status" value="1"/>
</dbReference>
<dbReference type="Proteomes" id="UP000294947">
    <property type="component" value="Unassembled WGS sequence"/>
</dbReference>
<organism evidence="4 5">
    <name type="scientific">Saccharopolyspora elongata</name>
    <dbReference type="NCBI Taxonomy" id="2530387"/>
    <lineage>
        <taxon>Bacteria</taxon>
        <taxon>Bacillati</taxon>
        <taxon>Actinomycetota</taxon>
        <taxon>Actinomycetes</taxon>
        <taxon>Pseudonocardiales</taxon>
        <taxon>Pseudonocardiaceae</taxon>
        <taxon>Saccharopolyspora</taxon>
    </lineage>
</organism>
<feature type="compositionally biased region" description="Basic and acidic residues" evidence="2">
    <location>
        <begin position="1"/>
        <end position="18"/>
    </location>
</feature>
<dbReference type="GO" id="GO:0043531">
    <property type="term" value="F:ADP binding"/>
    <property type="evidence" value="ECO:0007669"/>
    <property type="project" value="InterPro"/>
</dbReference>
<evidence type="ECO:0000256" key="1">
    <source>
        <dbReference type="PROSITE-ProRule" id="PRU00339"/>
    </source>
</evidence>
<dbReference type="InterPro" id="IPR027417">
    <property type="entry name" value="P-loop_NTPase"/>
</dbReference>
<name>A0A4R4XZR3_9PSEU</name>
<sequence length="725" mass="79640">MVGAGAHREGHDNPADRTSHHRTKNTVSGVVHGATVQAGAIYGDVHFHPHPPRTVPHELPPPPVTFVGREDELAALDSRASMTTSGRCALIALGGVGGVGKTALGVSWLHRRSDRFHDGLLYVDLGATDAHRPMSASEALGRCLRSLSVPSEQVPAELSERTSLYRSLTAGRSLALLLDNVVSAAQVRPLLPASETSVVLVTSRLRLVGLALDGATFVDLQPLSNEDSNHLLAMLLGRDRVEAEPVAARQLSELCSGFPLALGVVGARLLAHPQWSLVEFAASLRDQRNRLSALSLADDVSVQAVLDACYRDLGSRAAQVYCQLSACPGEDFPVELVGAVHLDVVEAKAALTELVEANLVQEHQPNRYRYHDLLRAHADGLGMEDEQSRQETKRQAIGWYLDRAVEADLTVNPQRWRLGPLYASGKQPTHFNSAESALDWYEQERANLLLAVHEAYEHGWDELVWQLCEALWSFFLYRKHYPDWMAIHEIGIAAAQRCEHPLAESRLRCQLGFGHLDLEEYDLATEVCEPALVLAEAAGHRESISTALSQLAKAERGRGDLDAALSYFKRSLALVEETGNLRGIAIRLRRIGSILLDQRRIAEGIDHMQRSATLLEVLEDRRGRARTLTYLGKAYASADRVWEARAALHEALAVMRDSGSPSYQADIVYALAALAENDTDITTALKHLREAEALYRASGHPRHDEIHERIARLTSPQQATQDESA</sequence>
<keyword evidence="1" id="KW-0802">TPR repeat</keyword>
<dbReference type="Pfam" id="PF13424">
    <property type="entry name" value="TPR_12"/>
    <property type="match status" value="2"/>
</dbReference>
<feature type="domain" description="NB-ARC" evidence="3">
    <location>
        <begin position="86"/>
        <end position="234"/>
    </location>
</feature>
<dbReference type="SUPFAM" id="SSF48452">
    <property type="entry name" value="TPR-like"/>
    <property type="match status" value="2"/>
</dbReference>
<dbReference type="InterPro" id="IPR019734">
    <property type="entry name" value="TPR_rpt"/>
</dbReference>
<keyword evidence="5" id="KW-1185">Reference proteome</keyword>
<dbReference type="SUPFAM" id="SSF52540">
    <property type="entry name" value="P-loop containing nucleoside triphosphate hydrolases"/>
    <property type="match status" value="1"/>
</dbReference>
<gene>
    <name evidence="4" type="ORF">E1288_40820</name>
</gene>
<dbReference type="Gene3D" id="1.25.40.10">
    <property type="entry name" value="Tetratricopeptide repeat domain"/>
    <property type="match status" value="1"/>
</dbReference>
<feature type="region of interest" description="Disordered" evidence="2">
    <location>
        <begin position="1"/>
        <end position="26"/>
    </location>
</feature>
<dbReference type="OrthoDB" id="3311584at2"/>
<comment type="caution">
    <text evidence="4">The sequence shown here is derived from an EMBL/GenBank/DDBJ whole genome shotgun (WGS) entry which is preliminary data.</text>
</comment>